<accession>A0A9P9WY73</accession>
<dbReference type="AlphaFoldDB" id="A0A9P9WY73"/>
<proteinExistence type="predicted"/>
<organism evidence="2 3">
    <name type="scientific">Neoarthrinium moseri</name>
    <dbReference type="NCBI Taxonomy" id="1658444"/>
    <lineage>
        <taxon>Eukaryota</taxon>
        <taxon>Fungi</taxon>
        <taxon>Dikarya</taxon>
        <taxon>Ascomycota</taxon>
        <taxon>Pezizomycotina</taxon>
        <taxon>Sordariomycetes</taxon>
        <taxon>Xylariomycetidae</taxon>
        <taxon>Amphisphaeriales</taxon>
        <taxon>Apiosporaceae</taxon>
        <taxon>Neoarthrinium</taxon>
    </lineage>
</organism>
<dbReference type="Proteomes" id="UP000829685">
    <property type="component" value="Unassembled WGS sequence"/>
</dbReference>
<sequence>MGPKKSSNKRGNSKSRVSPRKKPKRSPTSTVACNTAQDDENPSNTEFEFYHADDLICGLYTTGAFKLPSKYKGRRTGSHAVDMWFLGYRQSTDGARVKAYIEEETRDWRGVYDSMRVYRGRRDDHKREFPQDTPVTTTRARRFREVFGDARKCFLLASLLCWNENHVPTAQSKTMRLEFEIERCRALIHYEELGALLGPLELKLGNRPKNEVRALYAFSEQQKSDKNERIQAAKRKVHQASLIQADQNQLNALSWPPRIPGAAAVITTGNRQSSHVPAVSVAFGTGNPLLDTMEALDLVKEDYDTSHPHYAVLQAMREDLDAIAGGKRARRYDAGAHAEKSPVHPPPHLRDLDRSQMLPGTLPLWHPKPNPVRIIHMPPNGVLPAGIRVKNKKYPTASSTDSPSPLPPMLPTGSGFDQRGRSTAPDNLSAPPGSAWYHE</sequence>
<dbReference type="EMBL" id="JAFIMR010000001">
    <property type="protein sequence ID" value="KAI1881434.1"/>
    <property type="molecule type" value="Genomic_DNA"/>
</dbReference>
<name>A0A9P9WY73_9PEZI</name>
<protein>
    <submittedName>
        <fullName evidence="2">Uncharacterized protein</fullName>
    </submittedName>
</protein>
<keyword evidence="3" id="KW-1185">Reference proteome</keyword>
<reference evidence="2" key="1">
    <citation type="submission" date="2021-03" db="EMBL/GenBank/DDBJ databases">
        <title>Revisited historic fungal species revealed as producer of novel bioactive compounds through whole genome sequencing and comparative genomics.</title>
        <authorList>
            <person name="Vignolle G.A."/>
            <person name="Hochenegger N."/>
            <person name="Mach R.L."/>
            <person name="Mach-Aigner A.R."/>
            <person name="Javad Rahimi M."/>
            <person name="Salim K.A."/>
            <person name="Chan C.M."/>
            <person name="Lim L.B.L."/>
            <person name="Cai F."/>
            <person name="Druzhinina I.S."/>
            <person name="U'Ren J.M."/>
            <person name="Derntl C."/>
        </authorList>
    </citation>
    <scope>NUCLEOTIDE SEQUENCE</scope>
    <source>
        <strain evidence="2">TUCIM 5799</strain>
    </source>
</reference>
<feature type="region of interest" description="Disordered" evidence="1">
    <location>
        <begin position="1"/>
        <end position="43"/>
    </location>
</feature>
<evidence type="ECO:0000313" key="2">
    <source>
        <dbReference type="EMBL" id="KAI1881434.1"/>
    </source>
</evidence>
<feature type="compositionally biased region" description="Polar residues" evidence="1">
    <location>
        <begin position="28"/>
        <end position="43"/>
    </location>
</feature>
<gene>
    <name evidence="2" type="ORF">JX265_000260</name>
</gene>
<feature type="compositionally biased region" description="Basic residues" evidence="1">
    <location>
        <begin position="1"/>
        <end position="25"/>
    </location>
</feature>
<evidence type="ECO:0000313" key="3">
    <source>
        <dbReference type="Proteomes" id="UP000829685"/>
    </source>
</evidence>
<feature type="region of interest" description="Disordered" evidence="1">
    <location>
        <begin position="393"/>
        <end position="439"/>
    </location>
</feature>
<evidence type="ECO:0000256" key="1">
    <source>
        <dbReference type="SAM" id="MobiDB-lite"/>
    </source>
</evidence>
<comment type="caution">
    <text evidence="2">The sequence shown here is derived from an EMBL/GenBank/DDBJ whole genome shotgun (WGS) entry which is preliminary data.</text>
</comment>